<comment type="caution">
    <text evidence="4">The sequence shown here is derived from an EMBL/GenBank/DDBJ whole genome shotgun (WGS) entry which is preliminary data.</text>
</comment>
<dbReference type="GO" id="GO:0005730">
    <property type="term" value="C:nucleolus"/>
    <property type="evidence" value="ECO:0007669"/>
    <property type="project" value="TreeGrafter"/>
</dbReference>
<dbReference type="GO" id="GO:0003682">
    <property type="term" value="F:chromatin binding"/>
    <property type="evidence" value="ECO:0007669"/>
    <property type="project" value="TreeGrafter"/>
</dbReference>
<dbReference type="InterPro" id="IPR005612">
    <property type="entry name" value="CCAAT-binding_factor"/>
</dbReference>
<reference evidence="4 5" key="1">
    <citation type="journal article" date="2013" name="BMC Genomics">
        <title>The miniature genome of a carnivorous plant Genlisea aurea contains a low number of genes and short non-coding sequences.</title>
        <authorList>
            <person name="Leushkin E.V."/>
            <person name="Sutormin R.A."/>
            <person name="Nabieva E.R."/>
            <person name="Penin A.A."/>
            <person name="Kondrashov A.S."/>
            <person name="Logacheva M.D."/>
        </authorList>
    </citation>
    <scope>NUCLEOTIDE SEQUENCE [LARGE SCALE GENOMIC DNA]</scope>
</reference>
<dbReference type="InterPro" id="IPR016903">
    <property type="entry name" value="Nucleolar_cplx-assoc_3"/>
</dbReference>
<dbReference type="Proteomes" id="UP000015453">
    <property type="component" value="Unassembled WGS sequence"/>
</dbReference>
<dbReference type="AlphaFoldDB" id="S8CF64"/>
<dbReference type="OrthoDB" id="10263597at2759"/>
<feature type="region of interest" description="Disordered" evidence="2">
    <location>
        <begin position="63"/>
        <end position="92"/>
    </location>
</feature>
<feature type="domain" description="CCAAT-binding factor" evidence="3">
    <location>
        <begin position="219"/>
        <end position="374"/>
    </location>
</feature>
<feature type="non-terminal residue" evidence="4">
    <location>
        <position position="1"/>
    </location>
</feature>
<evidence type="ECO:0000256" key="2">
    <source>
        <dbReference type="SAM" id="MobiDB-lite"/>
    </source>
</evidence>
<sequence>RKNCCSSIKSLFTNEGKHGGEATVEAVKLIAELVKTNDCQLHPDSVEVFLSLSFEEDLVKPKISDLNDPKKNKKFKKRKGSDDTNPTPDNAKKLKKEIISKTRMEVNTDFKTASLAQDPLERKTMQSQILSSVFETFFRILKHATQPIDEAGAEPGSSEKHPLLVPCLDGIGKFSHLIDMDFMADLMHCLRKLAGNGLNPGDSLENSGTSLRLSVSERLRCCIVAFKVMRSNLDALNIDLQDFYVHFYNLILDYRPERDQGEVLAEALKIMLCDDRHHDMQRAAAFIKRLSSFSLCFGSAEAMAALVTVKHLLQKNVKCRSLLENDVGGGSVAGTVARYQAKATDPNQSGALASVLWELNLLVKHYHPSVSSVASAISTVNTTAAATSVVHHHVSPQQAYSDVVHENDSSSSSYPPPRDSKRAKKSRKERDEPVGTCSDDSIDEEVVKEKVGEYFRVVGEVEEGKRLRFELERKRKMLKFYGEYNKERKKK</sequence>
<dbReference type="GO" id="GO:0006270">
    <property type="term" value="P:DNA replication initiation"/>
    <property type="evidence" value="ECO:0007669"/>
    <property type="project" value="TreeGrafter"/>
</dbReference>
<protein>
    <recommendedName>
        <fullName evidence="3">CCAAT-binding factor domain-containing protein</fullName>
    </recommendedName>
</protein>
<evidence type="ECO:0000259" key="3">
    <source>
        <dbReference type="Pfam" id="PF03914"/>
    </source>
</evidence>
<gene>
    <name evidence="4" type="ORF">M569_11611</name>
</gene>
<feature type="region of interest" description="Disordered" evidence="2">
    <location>
        <begin position="389"/>
        <end position="441"/>
    </location>
</feature>
<dbReference type="EMBL" id="AUSU01005648">
    <property type="protein sequence ID" value="EPS63176.1"/>
    <property type="molecule type" value="Genomic_DNA"/>
</dbReference>
<name>S8CF64_9LAMI</name>
<evidence type="ECO:0000256" key="1">
    <source>
        <dbReference type="ARBA" id="ARBA00007797"/>
    </source>
</evidence>
<accession>S8CF64</accession>
<evidence type="ECO:0000313" key="4">
    <source>
        <dbReference type="EMBL" id="EPS63176.1"/>
    </source>
</evidence>
<keyword evidence="5" id="KW-1185">Reference proteome</keyword>
<comment type="similarity">
    <text evidence="1">Belongs to the CBF/MAK21 family.</text>
</comment>
<feature type="non-terminal residue" evidence="4">
    <location>
        <position position="491"/>
    </location>
</feature>
<dbReference type="Pfam" id="PF03914">
    <property type="entry name" value="CBF"/>
    <property type="match status" value="1"/>
</dbReference>
<dbReference type="PANTHER" id="PTHR14428:SF5">
    <property type="entry name" value="NUCLEOLAR COMPLEX PROTEIN 3 HOMOLOG"/>
    <property type="match status" value="1"/>
</dbReference>
<proteinExistence type="inferred from homology"/>
<dbReference type="PANTHER" id="PTHR14428">
    <property type="entry name" value="NUCLEOLAR COMPLEX PROTEIN 3"/>
    <property type="match status" value="1"/>
</dbReference>
<evidence type="ECO:0000313" key="5">
    <source>
        <dbReference type="Proteomes" id="UP000015453"/>
    </source>
</evidence>
<organism evidence="4 5">
    <name type="scientific">Genlisea aurea</name>
    <dbReference type="NCBI Taxonomy" id="192259"/>
    <lineage>
        <taxon>Eukaryota</taxon>
        <taxon>Viridiplantae</taxon>
        <taxon>Streptophyta</taxon>
        <taxon>Embryophyta</taxon>
        <taxon>Tracheophyta</taxon>
        <taxon>Spermatophyta</taxon>
        <taxon>Magnoliopsida</taxon>
        <taxon>eudicotyledons</taxon>
        <taxon>Gunneridae</taxon>
        <taxon>Pentapetalae</taxon>
        <taxon>asterids</taxon>
        <taxon>lamiids</taxon>
        <taxon>Lamiales</taxon>
        <taxon>Lentibulariaceae</taxon>
        <taxon>Genlisea</taxon>
    </lineage>
</organism>